<organism evidence="8 9">
    <name type="scientific">Botrimarina colliarenosi</name>
    <dbReference type="NCBI Taxonomy" id="2528001"/>
    <lineage>
        <taxon>Bacteria</taxon>
        <taxon>Pseudomonadati</taxon>
        <taxon>Planctomycetota</taxon>
        <taxon>Planctomycetia</taxon>
        <taxon>Pirellulales</taxon>
        <taxon>Lacipirellulaceae</taxon>
        <taxon>Botrimarina</taxon>
    </lineage>
</organism>
<comment type="caution">
    <text evidence="8">The sequence shown here is derived from an EMBL/GenBank/DDBJ whole genome shotgun (WGS) entry which is preliminary data.</text>
</comment>
<dbReference type="Gene3D" id="3.40.50.300">
    <property type="entry name" value="P-loop containing nucleotide triphosphate hydrolases"/>
    <property type="match status" value="1"/>
</dbReference>
<dbReference type="PANTHER" id="PTHR37937">
    <property type="entry name" value="CONJUGATIVE TRANSFER: DNA TRANSPORT"/>
    <property type="match status" value="1"/>
</dbReference>
<evidence type="ECO:0000256" key="6">
    <source>
        <dbReference type="ARBA" id="ARBA00023136"/>
    </source>
</evidence>
<sequence>MNNFGPRVIVNILAGVLACFLWMRFAQPFWRGTPWEEMTAHLGAIAWAIGLLYPLSYVIPTLRRRLRLPFILPASALVALIGFWQIGQEFGREQARLLSQTCFIPAVLLAGPLLVSSVSHQIWLSRWFREVFRFGDGDNARWSTRSDYNAREMPMPRTWNGGLGWTDRILLGVTTFRHDVSPRLVWLTPSVHLYTVGMSNSGKSATAQWPNYAIYGGAALIVDMKGEHALMTAKRRAELGEVTIANPLGVHGLPSCQCNLLAGIDETTDEGRRQISEIGKAIVIPEDNTHTGTHFSDNAKTLLDAVNTWVCHTQPEETRNLVTSYRLINSQDPATGVYDPAVWLDLMAEMSECPLGVCAMAAKLMDNAGDREGGSFLTTLSKSIKFMAPAGMQHFLSGVTNPLRDLPTKAKAKPTFYVVVGLGNEIDYSRYIRLMVAMGVYYLREDYRRTGQAAYPKPLIGLDEYALYAKGLDCITTGFGNLREVATLWVCTQKNSMVREVIKSGLDLLLQNSTVQVFGVANDDDDMAAWVSNHLGQHVVRKKKGPGIWSKEIQREKQPLMTRRAVQDTLRQHSANQFIFPADGGPPMWLHRRAYKRFKIGGKQVFKAFNLAGVYDNVDPKKGKPK</sequence>
<reference evidence="8 9" key="1">
    <citation type="submission" date="2019-02" db="EMBL/GenBank/DDBJ databases">
        <title>Deep-cultivation of Planctomycetes and their phenomic and genomic characterization uncovers novel biology.</title>
        <authorList>
            <person name="Wiegand S."/>
            <person name="Jogler M."/>
            <person name="Boedeker C."/>
            <person name="Pinto D."/>
            <person name="Vollmers J."/>
            <person name="Rivas-Marin E."/>
            <person name="Kohn T."/>
            <person name="Peeters S.H."/>
            <person name="Heuer A."/>
            <person name="Rast P."/>
            <person name="Oberbeckmann S."/>
            <person name="Bunk B."/>
            <person name="Jeske O."/>
            <person name="Meyerdierks A."/>
            <person name="Storesund J.E."/>
            <person name="Kallscheuer N."/>
            <person name="Luecker S."/>
            <person name="Lage O.M."/>
            <person name="Pohl T."/>
            <person name="Merkel B.J."/>
            <person name="Hornburger P."/>
            <person name="Mueller R.-W."/>
            <person name="Bruemmer F."/>
            <person name="Labrenz M."/>
            <person name="Spormann A.M."/>
            <person name="Op Den Camp H."/>
            <person name="Overmann J."/>
            <person name="Amann R."/>
            <person name="Jetten M.S.M."/>
            <person name="Mascher T."/>
            <person name="Medema M.H."/>
            <person name="Devos D.P."/>
            <person name="Kaster A.-K."/>
            <person name="Ovreas L."/>
            <person name="Rohde M."/>
            <person name="Galperin M.Y."/>
            <person name="Jogler C."/>
        </authorList>
    </citation>
    <scope>NUCLEOTIDE SEQUENCE [LARGE SCALE GENOMIC DNA]</scope>
    <source>
        <strain evidence="8 9">Pla108</strain>
    </source>
</reference>
<dbReference type="InterPro" id="IPR027417">
    <property type="entry name" value="P-loop_NTPase"/>
</dbReference>
<dbReference type="Proteomes" id="UP000317421">
    <property type="component" value="Unassembled WGS sequence"/>
</dbReference>
<dbReference type="InterPro" id="IPR003688">
    <property type="entry name" value="TraG/VirD4"/>
</dbReference>
<dbReference type="OrthoDB" id="226701at2"/>
<keyword evidence="4 7" id="KW-0812">Transmembrane</keyword>
<keyword evidence="5 7" id="KW-1133">Transmembrane helix</keyword>
<evidence type="ECO:0000256" key="2">
    <source>
        <dbReference type="ARBA" id="ARBA00008806"/>
    </source>
</evidence>
<evidence type="ECO:0000313" key="9">
    <source>
        <dbReference type="Proteomes" id="UP000317421"/>
    </source>
</evidence>
<keyword evidence="9" id="KW-1185">Reference proteome</keyword>
<dbReference type="Pfam" id="PF02534">
    <property type="entry name" value="T4SS-DNA_transf"/>
    <property type="match status" value="1"/>
</dbReference>
<feature type="transmembrane region" description="Helical" evidence="7">
    <location>
        <begin position="7"/>
        <end position="26"/>
    </location>
</feature>
<dbReference type="GO" id="GO:0005886">
    <property type="term" value="C:plasma membrane"/>
    <property type="evidence" value="ECO:0007669"/>
    <property type="project" value="UniProtKB-SubCell"/>
</dbReference>
<feature type="transmembrane region" description="Helical" evidence="7">
    <location>
        <begin position="66"/>
        <end position="86"/>
    </location>
</feature>
<evidence type="ECO:0000256" key="7">
    <source>
        <dbReference type="SAM" id="Phobius"/>
    </source>
</evidence>
<feature type="transmembrane region" description="Helical" evidence="7">
    <location>
        <begin position="38"/>
        <end position="59"/>
    </location>
</feature>
<evidence type="ECO:0000256" key="4">
    <source>
        <dbReference type="ARBA" id="ARBA00022692"/>
    </source>
</evidence>
<gene>
    <name evidence="8" type="ORF">Pla108_27040</name>
</gene>
<comment type="similarity">
    <text evidence="2">Belongs to the VirD4/TraG family.</text>
</comment>
<evidence type="ECO:0000256" key="1">
    <source>
        <dbReference type="ARBA" id="ARBA00004651"/>
    </source>
</evidence>
<dbReference type="PROSITE" id="PS51257">
    <property type="entry name" value="PROKAR_LIPOPROTEIN"/>
    <property type="match status" value="1"/>
</dbReference>
<dbReference type="InterPro" id="IPR051539">
    <property type="entry name" value="T4SS-coupling_protein"/>
</dbReference>
<dbReference type="PANTHER" id="PTHR37937:SF1">
    <property type="entry name" value="CONJUGATIVE TRANSFER: DNA TRANSPORT"/>
    <property type="match status" value="1"/>
</dbReference>
<evidence type="ECO:0000256" key="5">
    <source>
        <dbReference type="ARBA" id="ARBA00022989"/>
    </source>
</evidence>
<dbReference type="AlphaFoldDB" id="A0A5C6AC78"/>
<evidence type="ECO:0000313" key="8">
    <source>
        <dbReference type="EMBL" id="TWT96928.1"/>
    </source>
</evidence>
<dbReference type="RefSeq" id="WP_146445427.1">
    <property type="nucleotide sequence ID" value="NZ_SJPR01000003.1"/>
</dbReference>
<keyword evidence="3" id="KW-1003">Cell membrane</keyword>
<accession>A0A5C6AC78</accession>
<comment type="subcellular location">
    <subcellularLocation>
        <location evidence="1">Cell membrane</location>
        <topology evidence="1">Multi-pass membrane protein</topology>
    </subcellularLocation>
</comment>
<dbReference type="EMBL" id="SJPR01000003">
    <property type="protein sequence ID" value="TWT96928.1"/>
    <property type="molecule type" value="Genomic_DNA"/>
</dbReference>
<proteinExistence type="inferred from homology"/>
<dbReference type="SUPFAM" id="SSF52540">
    <property type="entry name" value="P-loop containing nucleoside triphosphate hydrolases"/>
    <property type="match status" value="1"/>
</dbReference>
<name>A0A5C6AC78_9BACT</name>
<protein>
    <submittedName>
        <fullName evidence="8">Type IV secretory system Conjugative DNA transfer</fullName>
    </submittedName>
</protein>
<evidence type="ECO:0000256" key="3">
    <source>
        <dbReference type="ARBA" id="ARBA00022475"/>
    </source>
</evidence>
<keyword evidence="6 7" id="KW-0472">Membrane</keyword>